<evidence type="ECO:0000256" key="4">
    <source>
        <dbReference type="SAM" id="Phobius"/>
    </source>
</evidence>
<evidence type="ECO:0000313" key="6">
    <source>
        <dbReference type="EMBL" id="MBB4100570.1"/>
    </source>
</evidence>
<evidence type="ECO:0000313" key="7">
    <source>
        <dbReference type="Proteomes" id="UP000557392"/>
    </source>
</evidence>
<name>A0A7W6JW16_9SPHN</name>
<comment type="caution">
    <text evidence="6">The sequence shown here is derived from an EMBL/GenBank/DDBJ whole genome shotgun (WGS) entry which is preliminary data.</text>
</comment>
<feature type="transmembrane region" description="Helical" evidence="4">
    <location>
        <begin position="35"/>
        <end position="53"/>
    </location>
</feature>
<dbReference type="Proteomes" id="UP000557392">
    <property type="component" value="Unassembled WGS sequence"/>
</dbReference>
<dbReference type="CDD" id="cd06170">
    <property type="entry name" value="LuxR_C_like"/>
    <property type="match status" value="1"/>
</dbReference>
<dbReference type="Gene3D" id="1.10.10.10">
    <property type="entry name" value="Winged helix-like DNA-binding domain superfamily/Winged helix DNA-binding domain"/>
    <property type="match status" value="1"/>
</dbReference>
<dbReference type="RefSeq" id="WP_246426228.1">
    <property type="nucleotide sequence ID" value="NZ_JACIEH010000003.1"/>
</dbReference>
<dbReference type="PRINTS" id="PR00038">
    <property type="entry name" value="HTHLUXR"/>
</dbReference>
<dbReference type="Pfam" id="PF00196">
    <property type="entry name" value="GerE"/>
    <property type="match status" value="1"/>
</dbReference>
<dbReference type="PANTHER" id="PTHR44688:SF16">
    <property type="entry name" value="DNA-BINDING TRANSCRIPTIONAL ACTIVATOR DEVR_DOSR"/>
    <property type="match status" value="1"/>
</dbReference>
<sequence>MGKRVLLYGALLAAGTLLLQWLDYQRLVRSHIGDLYIFLIAGGFLALGVWLGVRGIARPAPRAFDGNPQAVAALGLSPRELEVLDELLAGRSNQEIADKLGVSLNTVKTHVARLLEKLRAKRRGDAVARARELGIVK</sequence>
<dbReference type="PROSITE" id="PS50043">
    <property type="entry name" value="HTH_LUXR_2"/>
    <property type="match status" value="1"/>
</dbReference>
<proteinExistence type="predicted"/>
<evidence type="ECO:0000259" key="5">
    <source>
        <dbReference type="PROSITE" id="PS50043"/>
    </source>
</evidence>
<keyword evidence="4" id="KW-1133">Transmembrane helix</keyword>
<organism evidence="6 7">
    <name type="scientific">Sphingomonas kyeonggiensis</name>
    <dbReference type="NCBI Taxonomy" id="1268553"/>
    <lineage>
        <taxon>Bacteria</taxon>
        <taxon>Pseudomonadati</taxon>
        <taxon>Pseudomonadota</taxon>
        <taxon>Alphaproteobacteria</taxon>
        <taxon>Sphingomonadales</taxon>
        <taxon>Sphingomonadaceae</taxon>
        <taxon>Sphingomonas</taxon>
    </lineage>
</organism>
<keyword evidence="4" id="KW-0812">Transmembrane</keyword>
<feature type="domain" description="HTH luxR-type" evidence="5">
    <location>
        <begin position="69"/>
        <end position="134"/>
    </location>
</feature>
<evidence type="ECO:0000256" key="1">
    <source>
        <dbReference type="ARBA" id="ARBA00023015"/>
    </source>
</evidence>
<reference evidence="6 7" key="1">
    <citation type="submission" date="2020-08" db="EMBL/GenBank/DDBJ databases">
        <title>Genomic Encyclopedia of Type Strains, Phase IV (KMG-IV): sequencing the most valuable type-strain genomes for metagenomic binning, comparative biology and taxonomic classification.</title>
        <authorList>
            <person name="Goeker M."/>
        </authorList>
    </citation>
    <scope>NUCLEOTIDE SEQUENCE [LARGE SCALE GENOMIC DNA]</scope>
    <source>
        <strain evidence="6 7">DSM 101806</strain>
    </source>
</reference>
<dbReference type="SUPFAM" id="SSF46894">
    <property type="entry name" value="C-terminal effector domain of the bipartite response regulators"/>
    <property type="match status" value="1"/>
</dbReference>
<dbReference type="PANTHER" id="PTHR44688">
    <property type="entry name" value="DNA-BINDING TRANSCRIPTIONAL ACTIVATOR DEVR_DOSR"/>
    <property type="match status" value="1"/>
</dbReference>
<evidence type="ECO:0000256" key="3">
    <source>
        <dbReference type="ARBA" id="ARBA00023163"/>
    </source>
</evidence>
<evidence type="ECO:0000256" key="2">
    <source>
        <dbReference type="ARBA" id="ARBA00023125"/>
    </source>
</evidence>
<protein>
    <submittedName>
        <fullName evidence="6">DNA-binding CsgD family transcriptional regulator</fullName>
    </submittedName>
</protein>
<dbReference type="GO" id="GO:0003677">
    <property type="term" value="F:DNA binding"/>
    <property type="evidence" value="ECO:0007669"/>
    <property type="project" value="UniProtKB-KW"/>
</dbReference>
<keyword evidence="3" id="KW-0804">Transcription</keyword>
<dbReference type="InterPro" id="IPR036388">
    <property type="entry name" value="WH-like_DNA-bd_sf"/>
</dbReference>
<gene>
    <name evidence="6" type="ORF">GGR46_004142</name>
</gene>
<keyword evidence="4" id="KW-0472">Membrane</keyword>
<dbReference type="AlphaFoldDB" id="A0A7W6JW16"/>
<dbReference type="InterPro" id="IPR016032">
    <property type="entry name" value="Sig_transdc_resp-reg_C-effctor"/>
</dbReference>
<keyword evidence="1" id="KW-0805">Transcription regulation</keyword>
<keyword evidence="2 6" id="KW-0238">DNA-binding</keyword>
<dbReference type="SMART" id="SM00421">
    <property type="entry name" value="HTH_LUXR"/>
    <property type="match status" value="1"/>
</dbReference>
<dbReference type="EMBL" id="JACIEH010000003">
    <property type="protein sequence ID" value="MBB4100570.1"/>
    <property type="molecule type" value="Genomic_DNA"/>
</dbReference>
<dbReference type="InterPro" id="IPR000792">
    <property type="entry name" value="Tscrpt_reg_LuxR_C"/>
</dbReference>
<dbReference type="PROSITE" id="PS00622">
    <property type="entry name" value="HTH_LUXR_1"/>
    <property type="match status" value="1"/>
</dbReference>
<dbReference type="GO" id="GO:0006355">
    <property type="term" value="P:regulation of DNA-templated transcription"/>
    <property type="evidence" value="ECO:0007669"/>
    <property type="project" value="InterPro"/>
</dbReference>
<keyword evidence="7" id="KW-1185">Reference proteome</keyword>
<accession>A0A7W6JW16</accession>